<proteinExistence type="inferred from homology"/>
<keyword evidence="4" id="KW-0547">Nucleotide-binding</keyword>
<dbReference type="InterPro" id="IPR027417">
    <property type="entry name" value="P-loop_NTPase"/>
</dbReference>
<dbReference type="InterPro" id="IPR050095">
    <property type="entry name" value="ECF_ABC_transporter_ATP-bd"/>
</dbReference>
<dbReference type="GO" id="GO:0042626">
    <property type="term" value="F:ATPase-coupled transmembrane transporter activity"/>
    <property type="evidence" value="ECO:0007669"/>
    <property type="project" value="TreeGrafter"/>
</dbReference>
<dbReference type="InterPro" id="IPR003439">
    <property type="entry name" value="ABC_transporter-like_ATP-bd"/>
</dbReference>
<protein>
    <recommendedName>
        <fullName evidence="8">ABC transporter domain-containing protein</fullName>
    </recommendedName>
</protein>
<gene>
    <name evidence="9" type="ORF">C7B43_05640</name>
</gene>
<evidence type="ECO:0000256" key="6">
    <source>
        <dbReference type="ARBA" id="ARBA00022967"/>
    </source>
</evidence>
<dbReference type="InterPro" id="IPR003593">
    <property type="entry name" value="AAA+_ATPase"/>
</dbReference>
<dbReference type="GO" id="GO:0043190">
    <property type="term" value="C:ATP-binding cassette (ABC) transporter complex"/>
    <property type="evidence" value="ECO:0007669"/>
    <property type="project" value="TreeGrafter"/>
</dbReference>
<dbReference type="Gene3D" id="3.40.50.300">
    <property type="entry name" value="P-loop containing nucleotide triphosphate hydrolases"/>
    <property type="match status" value="1"/>
</dbReference>
<dbReference type="SUPFAM" id="SSF52540">
    <property type="entry name" value="P-loop containing nucleoside triphosphate hydrolases"/>
    <property type="match status" value="1"/>
</dbReference>
<comment type="caution">
    <text evidence="9">The sequence shown here is derived from an EMBL/GenBank/DDBJ whole genome shotgun (WGS) entry which is preliminary data.</text>
</comment>
<dbReference type="CDD" id="cd03225">
    <property type="entry name" value="ABC_cobalt_CbiO_domain1"/>
    <property type="match status" value="1"/>
</dbReference>
<organism evidence="9 10">
    <name type="scientific">Sulfobacillus benefaciens</name>
    <dbReference type="NCBI Taxonomy" id="453960"/>
    <lineage>
        <taxon>Bacteria</taxon>
        <taxon>Bacillati</taxon>
        <taxon>Bacillota</taxon>
        <taxon>Clostridia</taxon>
        <taxon>Eubacteriales</taxon>
        <taxon>Clostridiales Family XVII. Incertae Sedis</taxon>
        <taxon>Sulfobacillus</taxon>
    </lineage>
</organism>
<name>A0A2T2X7T2_9FIRM</name>
<comment type="similarity">
    <text evidence="1">Belongs to the ABC transporter superfamily.</text>
</comment>
<dbReference type="AlphaFoldDB" id="A0A2T2X7T2"/>
<keyword evidence="5" id="KW-0067">ATP-binding</keyword>
<evidence type="ECO:0000256" key="7">
    <source>
        <dbReference type="ARBA" id="ARBA00023136"/>
    </source>
</evidence>
<keyword evidence="6" id="KW-1278">Translocase</keyword>
<reference evidence="9 10" key="1">
    <citation type="journal article" date="2014" name="BMC Genomics">
        <title>Comparison of environmental and isolate Sulfobacillus genomes reveals diverse carbon, sulfur, nitrogen, and hydrogen metabolisms.</title>
        <authorList>
            <person name="Justice N.B."/>
            <person name="Norman A."/>
            <person name="Brown C.T."/>
            <person name="Singh A."/>
            <person name="Thomas B.C."/>
            <person name="Banfield J.F."/>
        </authorList>
    </citation>
    <scope>NUCLEOTIDE SEQUENCE [LARGE SCALE GENOMIC DNA]</scope>
    <source>
        <strain evidence="9">AMDSBA1</strain>
    </source>
</reference>
<evidence type="ECO:0000313" key="9">
    <source>
        <dbReference type="EMBL" id="PSR30560.1"/>
    </source>
</evidence>
<evidence type="ECO:0000313" key="10">
    <source>
        <dbReference type="Proteomes" id="UP000242699"/>
    </source>
</evidence>
<accession>A0A2T2X7T2</accession>
<evidence type="ECO:0000259" key="8">
    <source>
        <dbReference type="PROSITE" id="PS50893"/>
    </source>
</evidence>
<keyword evidence="3" id="KW-1003">Cell membrane</keyword>
<keyword evidence="2" id="KW-0813">Transport</keyword>
<dbReference type="InterPro" id="IPR015856">
    <property type="entry name" value="ABC_transpr_CbiO/EcfA_su"/>
</dbReference>
<dbReference type="GO" id="GO:0005524">
    <property type="term" value="F:ATP binding"/>
    <property type="evidence" value="ECO:0007669"/>
    <property type="project" value="UniProtKB-KW"/>
</dbReference>
<keyword evidence="7" id="KW-0472">Membrane</keyword>
<sequence>MNIIFNHVVVQYDTASSPALGPVNMVIHGGECVLISGPNGGGKTTLARVLAGVLLPVAGDVCLSDGRTRREWPANMVGWLQQEPEHQIVGANVAEDVMLSSLWHAESHREALRRTKAALVRTQLVRMGRRSWESLSGGEIHAAAVAAIIAQHAQILMVDEPETMLDASSGRRIADILEQSKRDGTTLIIISHNSRWVELADRYFWIAEGLIRELAQAEMQELLTDDWQRFCQGLTQLTDAMEPMTRENDLCDPRRLGQYLWPS</sequence>
<dbReference type="Proteomes" id="UP000242699">
    <property type="component" value="Unassembled WGS sequence"/>
</dbReference>
<dbReference type="SMART" id="SM00382">
    <property type="entry name" value="AAA"/>
    <property type="match status" value="1"/>
</dbReference>
<feature type="domain" description="ABC transporter" evidence="8">
    <location>
        <begin position="3"/>
        <end position="233"/>
    </location>
</feature>
<dbReference type="EMBL" id="PXYT01000009">
    <property type="protein sequence ID" value="PSR30560.1"/>
    <property type="molecule type" value="Genomic_DNA"/>
</dbReference>
<dbReference type="GO" id="GO:0016887">
    <property type="term" value="F:ATP hydrolysis activity"/>
    <property type="evidence" value="ECO:0007669"/>
    <property type="project" value="InterPro"/>
</dbReference>
<evidence type="ECO:0000256" key="1">
    <source>
        <dbReference type="ARBA" id="ARBA00005417"/>
    </source>
</evidence>
<dbReference type="PROSITE" id="PS50893">
    <property type="entry name" value="ABC_TRANSPORTER_2"/>
    <property type="match status" value="1"/>
</dbReference>
<evidence type="ECO:0000256" key="3">
    <source>
        <dbReference type="ARBA" id="ARBA00022475"/>
    </source>
</evidence>
<evidence type="ECO:0000256" key="5">
    <source>
        <dbReference type="ARBA" id="ARBA00022840"/>
    </source>
</evidence>
<dbReference type="Pfam" id="PF00005">
    <property type="entry name" value="ABC_tran"/>
    <property type="match status" value="1"/>
</dbReference>
<evidence type="ECO:0000256" key="4">
    <source>
        <dbReference type="ARBA" id="ARBA00022741"/>
    </source>
</evidence>
<dbReference type="PANTHER" id="PTHR43553">
    <property type="entry name" value="HEAVY METAL TRANSPORTER"/>
    <property type="match status" value="1"/>
</dbReference>
<evidence type="ECO:0000256" key="2">
    <source>
        <dbReference type="ARBA" id="ARBA00022448"/>
    </source>
</evidence>